<evidence type="ECO:0000256" key="8">
    <source>
        <dbReference type="ARBA" id="ARBA00023567"/>
    </source>
</evidence>
<dbReference type="GO" id="GO:0002009">
    <property type="term" value="P:morphogenesis of an epithelium"/>
    <property type="evidence" value="ECO:0007669"/>
    <property type="project" value="TreeGrafter"/>
</dbReference>
<feature type="region of interest" description="Disordered" evidence="14">
    <location>
        <begin position="43"/>
        <end position="78"/>
    </location>
</feature>
<accession>A0AA88I3J6</accession>
<organism evidence="18 19">
    <name type="scientific">Artemia franciscana</name>
    <name type="common">Brine shrimp</name>
    <name type="synonym">Artemia sanfranciscana</name>
    <dbReference type="NCBI Taxonomy" id="6661"/>
    <lineage>
        <taxon>Eukaryota</taxon>
        <taxon>Metazoa</taxon>
        <taxon>Ecdysozoa</taxon>
        <taxon>Arthropoda</taxon>
        <taxon>Crustacea</taxon>
        <taxon>Branchiopoda</taxon>
        <taxon>Anostraca</taxon>
        <taxon>Artemiidae</taxon>
        <taxon>Artemia</taxon>
    </lineage>
</organism>
<dbReference type="SMART" id="SM00736">
    <property type="entry name" value="CADG"/>
    <property type="match status" value="2"/>
</dbReference>
<evidence type="ECO:0000313" key="18">
    <source>
        <dbReference type="EMBL" id="KAK2719151.1"/>
    </source>
</evidence>
<feature type="domain" description="Peptidase S72" evidence="17">
    <location>
        <begin position="269"/>
        <end position="383"/>
    </location>
</feature>
<dbReference type="EMBL" id="JAVRJZ010000008">
    <property type="protein sequence ID" value="KAK2719151.1"/>
    <property type="molecule type" value="Genomic_DNA"/>
</dbReference>
<dbReference type="AlphaFoldDB" id="A0AA88I3J6"/>
<gene>
    <name evidence="18" type="ORF">QYM36_004848</name>
</gene>
<dbReference type="Gene3D" id="2.60.40.10">
    <property type="entry name" value="Immunoglobulins"/>
    <property type="match status" value="2"/>
</dbReference>
<keyword evidence="15" id="KW-0812">Transmembrane</keyword>
<keyword evidence="16" id="KW-0732">Signal</keyword>
<dbReference type="PANTHER" id="PTHR21559:SF21">
    <property type="entry name" value="DYSTROGLYCAN 1"/>
    <property type="match status" value="1"/>
</dbReference>
<evidence type="ECO:0000256" key="7">
    <source>
        <dbReference type="ARBA" id="ARBA00023257"/>
    </source>
</evidence>
<evidence type="ECO:0000259" key="17">
    <source>
        <dbReference type="PROSITE" id="PS51699"/>
    </source>
</evidence>
<evidence type="ECO:0000313" key="19">
    <source>
        <dbReference type="Proteomes" id="UP001187531"/>
    </source>
</evidence>
<dbReference type="GO" id="GO:0045211">
    <property type="term" value="C:postsynaptic membrane"/>
    <property type="evidence" value="ECO:0007669"/>
    <property type="project" value="UniProtKB-SubCell"/>
</dbReference>
<evidence type="ECO:0000256" key="6">
    <source>
        <dbReference type="ARBA" id="ARBA00023242"/>
    </source>
</evidence>
<evidence type="ECO:0000256" key="16">
    <source>
        <dbReference type="SAM" id="SignalP"/>
    </source>
</evidence>
<dbReference type="PANTHER" id="PTHR21559">
    <property type="entry name" value="DYSTROGLYCAN-RELATED"/>
    <property type="match status" value="1"/>
</dbReference>
<comment type="subcellular location">
    <subcellularLocation>
        <location evidence="1">Cell membrane</location>
        <location evidence="1">Sarcolemma</location>
    </subcellularLocation>
    <subcellularLocation>
        <location evidence="3">Nucleus</location>
        <location evidence="3">Nucleoplasm</location>
    </subcellularLocation>
    <subcellularLocation>
        <location evidence="13">Postsynaptic cell membrane</location>
    </subcellularLocation>
    <subcellularLocation>
        <location evidence="2">Secreted</location>
        <location evidence="2">Extracellular space</location>
    </subcellularLocation>
</comment>
<dbReference type="SUPFAM" id="SSF49313">
    <property type="entry name" value="Cadherin-like"/>
    <property type="match status" value="2"/>
</dbReference>
<dbReference type="InterPro" id="IPR008465">
    <property type="entry name" value="DAG1_C"/>
</dbReference>
<keyword evidence="19" id="KW-1185">Reference proteome</keyword>
<dbReference type="GO" id="GO:0007411">
    <property type="term" value="P:axon guidance"/>
    <property type="evidence" value="ECO:0007669"/>
    <property type="project" value="TreeGrafter"/>
</dbReference>
<dbReference type="GO" id="GO:0043236">
    <property type="term" value="F:laminin binding"/>
    <property type="evidence" value="ECO:0007669"/>
    <property type="project" value="TreeGrafter"/>
</dbReference>
<keyword evidence="6" id="KW-0539">Nucleus</keyword>
<evidence type="ECO:0000256" key="14">
    <source>
        <dbReference type="SAM" id="MobiDB-lite"/>
    </source>
</evidence>
<name>A0AA88I3J6_ARTSF</name>
<dbReference type="InterPro" id="IPR013783">
    <property type="entry name" value="Ig-like_fold"/>
</dbReference>
<evidence type="ECO:0000256" key="2">
    <source>
        <dbReference type="ARBA" id="ARBA00004239"/>
    </source>
</evidence>
<evidence type="ECO:0000256" key="1">
    <source>
        <dbReference type="ARBA" id="ARBA00004135"/>
    </source>
</evidence>
<keyword evidence="15" id="KW-0472">Membrane</keyword>
<evidence type="ECO:0000256" key="3">
    <source>
        <dbReference type="ARBA" id="ARBA00004642"/>
    </source>
</evidence>
<evidence type="ECO:0000256" key="13">
    <source>
        <dbReference type="ARBA" id="ARBA00034100"/>
    </source>
</evidence>
<feature type="compositionally biased region" description="Polar residues" evidence="14">
    <location>
        <begin position="742"/>
        <end position="751"/>
    </location>
</feature>
<feature type="transmembrane region" description="Helical" evidence="15">
    <location>
        <begin position="657"/>
        <end position="683"/>
    </location>
</feature>
<dbReference type="InterPro" id="IPR030398">
    <property type="entry name" value="SEA_DG_dom"/>
</dbReference>
<feature type="signal peptide" evidence="16">
    <location>
        <begin position="1"/>
        <end position="15"/>
    </location>
</feature>
<dbReference type="GO" id="GO:0021675">
    <property type="term" value="P:nerve development"/>
    <property type="evidence" value="ECO:0007669"/>
    <property type="project" value="TreeGrafter"/>
</dbReference>
<evidence type="ECO:0000256" key="15">
    <source>
        <dbReference type="SAM" id="Phobius"/>
    </source>
</evidence>
<evidence type="ECO:0000256" key="5">
    <source>
        <dbReference type="ARBA" id="ARBA00023018"/>
    </source>
</evidence>
<sequence>MIFRNLFLLIAVTLAANINDDISFDDGDEISVTKWSANNLTRPKRQVEGSGETGSDDDDDDYYEDYSEEEDEAPEGKPILDLVSPVFDLPSVTPTVNVVEPSPVVIEPSSAFPEQRGHSGDGPVLEEEEEITPSTIQSTIAAKVVTTEATPTLPPLPPPNSPPVVQKRLEKLAVNAGSVFVYEIPSETFRDFEDGDSRLLRLVLKTEDDSVLNEDSWIGFDPIKQSISAMPLDKDIGKYKFILEATDSSGAKAKEIVDFVVRQDPVSRTFHHKFVMRFTVDPDSTEGFNKEHDLLLHTIKQITKYFDTQEPIGKHMYIHDYSFEPLSLTWTNRSLNRQMCPADEIEDIMEMIIDVDGEVVPELEELMAPQLHLNSANVVYFGVCQTVGTTTRAPENTPPEKRNEVDEIKIVAGELLRYQVPDDTFYDPQDGGTRNLKLSLQTMDRDPLDHSNWLQFDVANQEFYGVPLLKDAGKSEYLLVCTDSQGLSVVDSMIVVVEERPIDERFNVEFSINLDVPYEDFSRNAHGKVRFIETLARAFGDANTSSIVLKSLKKSTPDFHESMGQTSITWLNKTLSYDPCPYEEIEVLRSVLLKNDGHLTKNFSDIFFNQEFTPLSASLKPTYTCLGMTTPTYRGIPVDESTEDPPEGPVGSLVEDYLFTFIVPGLIIAGMLIIAFIIACVLYRRQRSGKMYIEEHQTFISKGIPVIFAEELDDKQEPPAKLILRDEMRATLPPGYKRSGTPKHSSVSPTPEQRELLPRNGASDRYPTFKAL</sequence>
<dbReference type="GO" id="GO:0005576">
    <property type="term" value="C:extracellular region"/>
    <property type="evidence" value="ECO:0007669"/>
    <property type="project" value="UniProtKB-SubCell"/>
</dbReference>
<feature type="chain" id="PRO_5041663020" description="Dystroglycan 1" evidence="16">
    <location>
        <begin position="16"/>
        <end position="772"/>
    </location>
</feature>
<protein>
    <recommendedName>
        <fullName evidence="10">Dystroglycan 1</fullName>
    </recommendedName>
    <alternativeName>
        <fullName evidence="12">Dystroglycan</fullName>
    </alternativeName>
    <alternativeName>
        <fullName evidence="11">Dystrophin-associated glycoprotein 1</fullName>
    </alternativeName>
</protein>
<dbReference type="PROSITE" id="PS51699">
    <property type="entry name" value="SEA_DG"/>
    <property type="match status" value="2"/>
</dbReference>
<dbReference type="InterPro" id="IPR006644">
    <property type="entry name" value="Cadg"/>
</dbReference>
<keyword evidence="7" id="KW-0628">Postsynaptic cell membrane</keyword>
<reference evidence="18" key="1">
    <citation type="submission" date="2023-07" db="EMBL/GenBank/DDBJ databases">
        <title>Chromosome-level genome assembly of Artemia franciscana.</title>
        <authorList>
            <person name="Jo E."/>
        </authorList>
    </citation>
    <scope>NUCLEOTIDE SEQUENCE</scope>
    <source>
        <tissue evidence="18">Whole body</tissue>
    </source>
</reference>
<dbReference type="GO" id="GO:0042383">
    <property type="term" value="C:sarcolemma"/>
    <property type="evidence" value="ECO:0007669"/>
    <property type="project" value="UniProtKB-SubCell"/>
</dbReference>
<keyword evidence="5" id="KW-0770">Synapse</keyword>
<comment type="function">
    <text evidence="8">The dystroglycan complex is involved in a number of processes including laminin and basement membrane assembly, sarcolemmal stability, cell survival, peripheral nerve myelination, nodal structure, cell migration, and epithelial polarization.</text>
</comment>
<keyword evidence="15" id="KW-1133">Transmembrane helix</keyword>
<comment type="caution">
    <text evidence="18">The sequence shown here is derived from an EMBL/GenBank/DDBJ whole genome shotgun (WGS) entry which is preliminary data.</text>
</comment>
<proteinExistence type="predicted"/>
<dbReference type="Pfam" id="PF05454">
    <property type="entry name" value="DAG1"/>
    <property type="match status" value="2"/>
</dbReference>
<dbReference type="GO" id="GO:0005509">
    <property type="term" value="F:calcium ion binding"/>
    <property type="evidence" value="ECO:0007669"/>
    <property type="project" value="InterPro"/>
</dbReference>
<keyword evidence="4" id="KW-0597">Phosphoprotein</keyword>
<evidence type="ECO:0000256" key="10">
    <source>
        <dbReference type="ARBA" id="ARBA00026224"/>
    </source>
</evidence>
<feature type="compositionally biased region" description="Acidic residues" evidence="14">
    <location>
        <begin position="54"/>
        <end position="73"/>
    </location>
</feature>
<feature type="domain" description="Peptidase S72" evidence="17">
    <location>
        <begin position="505"/>
        <end position="624"/>
    </location>
</feature>
<dbReference type="GO" id="GO:0016011">
    <property type="term" value="C:dystroglycan complex"/>
    <property type="evidence" value="ECO:0007669"/>
    <property type="project" value="TreeGrafter"/>
</dbReference>
<evidence type="ECO:0000256" key="9">
    <source>
        <dbReference type="ARBA" id="ARBA00024991"/>
    </source>
</evidence>
<feature type="region of interest" description="Disordered" evidence="14">
    <location>
        <begin position="732"/>
        <end position="772"/>
    </location>
</feature>
<comment type="function">
    <text evidence="9">Transmembrane protein that plays important roles in connecting the extracellular matrix to the cytoskeleton. Acts as a cell adhesion receptor in both muscle and non-muscle tissues. Receptor for both DMD and UTRN and, through these interactions, scaffolds axin to the cytoskeleton. Also functions in cell adhesion-mediated signaling and implicated in cell polarity.</text>
</comment>
<dbReference type="Proteomes" id="UP001187531">
    <property type="component" value="Unassembled WGS sequence"/>
</dbReference>
<dbReference type="GO" id="GO:0005654">
    <property type="term" value="C:nucleoplasm"/>
    <property type="evidence" value="ECO:0007669"/>
    <property type="project" value="UniProtKB-SubCell"/>
</dbReference>
<evidence type="ECO:0000256" key="11">
    <source>
        <dbReference type="ARBA" id="ARBA00030092"/>
    </source>
</evidence>
<evidence type="ECO:0000256" key="4">
    <source>
        <dbReference type="ARBA" id="ARBA00022553"/>
    </source>
</evidence>
<dbReference type="InterPro" id="IPR015919">
    <property type="entry name" value="Cadherin-like_sf"/>
</dbReference>
<evidence type="ECO:0000256" key="12">
    <source>
        <dbReference type="ARBA" id="ARBA00031034"/>
    </source>
</evidence>